<evidence type="ECO:0000313" key="3">
    <source>
        <dbReference type="Proteomes" id="UP000614058"/>
    </source>
</evidence>
<dbReference type="PANTHER" id="PTHR36444:SF2">
    <property type="entry name" value="TRANSCRIPTIONAL REGULATOR PROTEIN YOBU-RELATED"/>
    <property type="match status" value="1"/>
</dbReference>
<dbReference type="InterPro" id="IPR053182">
    <property type="entry name" value="YobU-like_regulator"/>
</dbReference>
<dbReference type="RefSeq" id="WP_200520939.1">
    <property type="nucleotide sequence ID" value="NZ_JAEHNZ010000001.1"/>
</dbReference>
<gene>
    <name evidence="2" type="ORF">JDW22_00590</name>
</gene>
<keyword evidence="3" id="KW-1185">Reference proteome</keyword>
<feature type="domain" description="Integron-associated effector binding protein" evidence="1">
    <location>
        <begin position="12"/>
        <end position="135"/>
    </location>
</feature>
<evidence type="ECO:0000259" key="1">
    <source>
        <dbReference type="Pfam" id="PF14526"/>
    </source>
</evidence>
<dbReference type="InterPro" id="IPR011256">
    <property type="entry name" value="Reg_factor_effector_dom_sf"/>
</dbReference>
<dbReference type="InterPro" id="IPR029441">
    <property type="entry name" value="Cass2"/>
</dbReference>
<proteinExistence type="predicted"/>
<accession>A0ABS1BP94</accession>
<comment type="caution">
    <text evidence="2">The sequence shown here is derived from an EMBL/GenBank/DDBJ whole genome shotgun (WGS) entry which is preliminary data.</text>
</comment>
<dbReference type="SUPFAM" id="SSF55136">
    <property type="entry name" value="Probable bacterial effector-binding domain"/>
    <property type="match status" value="1"/>
</dbReference>
<dbReference type="Gene3D" id="3.20.80.10">
    <property type="entry name" value="Regulatory factor, effector binding domain"/>
    <property type="match status" value="1"/>
</dbReference>
<name>A0ABS1BP94_9NEIS</name>
<reference evidence="2 3" key="1">
    <citation type="journal article" date="2021" name="Pathogens">
        <title>Isolation and Characterization of Kingella bonacorsii sp. nov., A Novel Kingella Species Detected in a Stable Periodontitis Subject.</title>
        <authorList>
            <person name="Antezack A."/>
            <person name="Boxberger M."/>
            <person name="Rolland C."/>
            <person name="Monnet-Corti V."/>
            <person name="La Scola B."/>
        </authorList>
    </citation>
    <scope>NUCLEOTIDE SEQUENCE [LARGE SCALE GENOMIC DNA]</scope>
    <source>
        <strain evidence="2 3">Marseille-Q4569</strain>
    </source>
</reference>
<dbReference type="Pfam" id="PF14526">
    <property type="entry name" value="Cass2"/>
    <property type="match status" value="1"/>
</dbReference>
<dbReference type="EMBL" id="JAEHNZ010000001">
    <property type="protein sequence ID" value="MBK0395114.1"/>
    <property type="molecule type" value="Genomic_DNA"/>
</dbReference>
<dbReference type="Proteomes" id="UP000614058">
    <property type="component" value="Unassembled WGS sequence"/>
</dbReference>
<evidence type="ECO:0000313" key="2">
    <source>
        <dbReference type="EMBL" id="MBK0395114.1"/>
    </source>
</evidence>
<dbReference type="PANTHER" id="PTHR36444">
    <property type="entry name" value="TRANSCRIPTIONAL REGULATOR PROTEIN YOBU-RELATED"/>
    <property type="match status" value="1"/>
</dbReference>
<organism evidence="2 3">
    <name type="scientific">Kingella bonacorsii</name>
    <dbReference type="NCBI Taxonomy" id="2796361"/>
    <lineage>
        <taxon>Bacteria</taxon>
        <taxon>Pseudomonadati</taxon>
        <taxon>Pseudomonadota</taxon>
        <taxon>Betaproteobacteria</taxon>
        <taxon>Neisseriales</taxon>
        <taxon>Neisseriaceae</taxon>
        <taxon>Kingella</taxon>
    </lineage>
</organism>
<protein>
    <submittedName>
        <fullName evidence="2">GyrI-like domain-containing protein</fullName>
    </submittedName>
</protein>
<sequence length="149" mass="17037">MLDYTSVPIPLRIIGIQQRTTLDKAHETLGEMWQQWEGNHKANRLPSFTMTIYCVYQYFADAPDDVLITIGRITATDFPLPSFAGETHIPAQDYVRFIVPEQNAQSVYQTWGKIEDNSSLKRTFTTDFETYMLDGLPRIYVGVEPPEAA</sequence>